<evidence type="ECO:0000256" key="8">
    <source>
        <dbReference type="ARBA" id="ARBA00037904"/>
    </source>
</evidence>
<evidence type="ECO:0000256" key="4">
    <source>
        <dbReference type="ARBA" id="ARBA00022679"/>
    </source>
</evidence>
<dbReference type="RefSeq" id="WP_115346028.1">
    <property type="nucleotide sequence ID" value="NZ_UGPG01000001.1"/>
</dbReference>
<evidence type="ECO:0000256" key="9">
    <source>
        <dbReference type="ARBA" id="ARBA00038120"/>
    </source>
</evidence>
<dbReference type="GO" id="GO:0005886">
    <property type="term" value="C:plasma membrane"/>
    <property type="evidence" value="ECO:0007669"/>
    <property type="project" value="UniProtKB-SubCell"/>
</dbReference>
<keyword evidence="11" id="KW-0812">Transmembrane</keyword>
<comment type="similarity">
    <text evidence="9">Belongs to the glycosyltransferase 2 family. CrtQ subfamily.</text>
</comment>
<dbReference type="Pfam" id="PF00535">
    <property type="entry name" value="Glycos_transf_2"/>
    <property type="match status" value="1"/>
</dbReference>
<dbReference type="Gene3D" id="3.90.550.10">
    <property type="entry name" value="Spore Coat Polysaccharide Biosynthesis Protein SpsA, Chain A"/>
    <property type="match status" value="1"/>
</dbReference>
<keyword evidence="11" id="KW-1133">Transmembrane helix</keyword>
<dbReference type="PANTHER" id="PTHR43646">
    <property type="entry name" value="GLYCOSYLTRANSFERASE"/>
    <property type="match status" value="1"/>
</dbReference>
<keyword evidence="3 13" id="KW-0328">Glycosyltransferase</keyword>
<comment type="function">
    <text evidence="7">Catalyzes the glycosylation of 4,4'-diaponeurosporenoate, i.e. the esterification of glucose at the C1'' position with the carboxyl group of 4,4'-diaponeurosporenic acid, to form glycosyl-4,4'-diaponeurosporenoate. This is a step in the biosynthesis of staphyloxanthin, an orange pigment present in most staphylococci strains.</text>
</comment>
<feature type="transmembrane region" description="Helical" evidence="11">
    <location>
        <begin position="325"/>
        <end position="343"/>
    </location>
</feature>
<proteinExistence type="inferred from homology"/>
<comment type="subcellular location">
    <subcellularLocation>
        <location evidence="1">Cell membrane</location>
    </subcellularLocation>
</comment>
<evidence type="ECO:0000256" key="10">
    <source>
        <dbReference type="ARBA" id="ARBA00040345"/>
    </source>
</evidence>
<evidence type="ECO:0000313" key="14">
    <source>
        <dbReference type="Proteomes" id="UP000254879"/>
    </source>
</evidence>
<keyword evidence="2" id="KW-1003">Cell membrane</keyword>
<dbReference type="GO" id="GO:0016757">
    <property type="term" value="F:glycosyltransferase activity"/>
    <property type="evidence" value="ECO:0007669"/>
    <property type="project" value="UniProtKB-KW"/>
</dbReference>
<dbReference type="PANTHER" id="PTHR43646:SF2">
    <property type="entry name" value="GLYCOSYLTRANSFERASE 2-LIKE DOMAIN-CONTAINING PROTEIN"/>
    <property type="match status" value="1"/>
</dbReference>
<protein>
    <recommendedName>
        <fullName evidence="10">4,4'-diaponeurosporenoate glycosyltransferase</fullName>
    </recommendedName>
</protein>
<dbReference type="SUPFAM" id="SSF53448">
    <property type="entry name" value="Nucleotide-diphospho-sugar transferases"/>
    <property type="match status" value="1"/>
</dbReference>
<keyword evidence="4 13" id="KW-0808">Transferase</keyword>
<dbReference type="AlphaFoldDB" id="A0A378ME55"/>
<evidence type="ECO:0000256" key="7">
    <source>
        <dbReference type="ARBA" id="ARBA00037281"/>
    </source>
</evidence>
<accession>A0A378ME55</accession>
<evidence type="ECO:0000256" key="3">
    <source>
        <dbReference type="ARBA" id="ARBA00022676"/>
    </source>
</evidence>
<dbReference type="InterPro" id="IPR001173">
    <property type="entry name" value="Glyco_trans_2-like"/>
</dbReference>
<name>A0A378ME55_LISGR</name>
<feature type="transmembrane region" description="Helical" evidence="11">
    <location>
        <begin position="270"/>
        <end position="294"/>
    </location>
</feature>
<gene>
    <name evidence="13" type="primary">crtQ</name>
    <name evidence="13" type="ORF">NCTC10815_01992</name>
</gene>
<evidence type="ECO:0000259" key="12">
    <source>
        <dbReference type="Pfam" id="PF00535"/>
    </source>
</evidence>
<sequence>MGILLFLLLAQFAFIYWNKRNIMDFYENQPFEELGISILIPARNEARNISKLLESLETQLGPQDEVLIYDDQSTDATSEIASKYTCRILHGQTLPTGWTGKNFACHNLAAAAQNEWLLFLDADVVLKEAGLRKIKAAAGQRKTKFVFFSGFPQQKTKDLLSFLLVPMMKFIIFSHLPLRYISQSANPLFAVACGQFILTSRKVYMEAGGHEAIKGSMLDDVALVKQVKKAGFPVAFVDIEALAACQMYNSPSEVMAGFQKNLFAGMGFRFSVLVPMTIWYLGLYILPWILLVAGMVSGDILLPFSTVIVSLAIGILVHKSVKKGLALPLSVGLALFVAYKSAFQTEMKWKGRSYK</sequence>
<evidence type="ECO:0000256" key="5">
    <source>
        <dbReference type="ARBA" id="ARBA00022746"/>
    </source>
</evidence>
<evidence type="ECO:0000256" key="11">
    <source>
        <dbReference type="SAM" id="Phobius"/>
    </source>
</evidence>
<dbReference type="Proteomes" id="UP000254879">
    <property type="component" value="Unassembled WGS sequence"/>
</dbReference>
<evidence type="ECO:0000256" key="2">
    <source>
        <dbReference type="ARBA" id="ARBA00022475"/>
    </source>
</evidence>
<organism evidence="13 14">
    <name type="scientific">Listeria grayi</name>
    <name type="common">Listeria murrayi</name>
    <dbReference type="NCBI Taxonomy" id="1641"/>
    <lineage>
        <taxon>Bacteria</taxon>
        <taxon>Bacillati</taxon>
        <taxon>Bacillota</taxon>
        <taxon>Bacilli</taxon>
        <taxon>Bacillales</taxon>
        <taxon>Listeriaceae</taxon>
        <taxon>Listeria</taxon>
    </lineage>
</organism>
<evidence type="ECO:0000313" key="13">
    <source>
        <dbReference type="EMBL" id="STY44640.1"/>
    </source>
</evidence>
<keyword evidence="5" id="KW-0125">Carotenoid biosynthesis</keyword>
<evidence type="ECO:0000256" key="1">
    <source>
        <dbReference type="ARBA" id="ARBA00004236"/>
    </source>
</evidence>
<feature type="transmembrane region" description="Helical" evidence="11">
    <location>
        <begin position="300"/>
        <end position="318"/>
    </location>
</feature>
<dbReference type="InterPro" id="IPR029044">
    <property type="entry name" value="Nucleotide-diphossugar_trans"/>
</dbReference>
<dbReference type="GO" id="GO:0016117">
    <property type="term" value="P:carotenoid biosynthetic process"/>
    <property type="evidence" value="ECO:0007669"/>
    <property type="project" value="UniProtKB-KW"/>
</dbReference>
<keyword evidence="6 11" id="KW-0472">Membrane</keyword>
<evidence type="ECO:0000256" key="6">
    <source>
        <dbReference type="ARBA" id="ARBA00023136"/>
    </source>
</evidence>
<comment type="pathway">
    <text evidence="8">Carotenoid biosynthesis; staphyloxanthin biosynthesis; staphyloxanthin from farnesyl diphosphate: step 4/5.</text>
</comment>
<reference evidence="13 14" key="1">
    <citation type="submission" date="2018-06" db="EMBL/GenBank/DDBJ databases">
        <authorList>
            <consortium name="Pathogen Informatics"/>
            <person name="Doyle S."/>
        </authorList>
    </citation>
    <scope>NUCLEOTIDE SEQUENCE [LARGE SCALE GENOMIC DNA]</scope>
    <source>
        <strain evidence="14">NCTC 10815</strain>
    </source>
</reference>
<feature type="domain" description="Glycosyltransferase 2-like" evidence="12">
    <location>
        <begin position="37"/>
        <end position="205"/>
    </location>
</feature>
<dbReference type="EMBL" id="UGPG01000001">
    <property type="protein sequence ID" value="STY44640.1"/>
    <property type="molecule type" value="Genomic_DNA"/>
</dbReference>